<evidence type="ECO:0000256" key="1">
    <source>
        <dbReference type="SAM" id="Phobius"/>
    </source>
</evidence>
<name>A0A926D336_9FIRM</name>
<keyword evidence="3" id="KW-1185">Reference proteome</keyword>
<organism evidence="2 3">
    <name type="scientific">Gehongia tenuis</name>
    <dbReference type="NCBI Taxonomy" id="2763655"/>
    <lineage>
        <taxon>Bacteria</taxon>
        <taxon>Bacillati</taxon>
        <taxon>Bacillota</taxon>
        <taxon>Clostridia</taxon>
        <taxon>Christensenellales</taxon>
        <taxon>Christensenellaceae</taxon>
        <taxon>Gehongia</taxon>
    </lineage>
</organism>
<dbReference type="EMBL" id="JACRSR010000001">
    <property type="protein sequence ID" value="MBC8530457.1"/>
    <property type="molecule type" value="Genomic_DNA"/>
</dbReference>
<dbReference type="Proteomes" id="UP000623172">
    <property type="component" value="Unassembled WGS sequence"/>
</dbReference>
<accession>A0A926D336</accession>
<keyword evidence="1" id="KW-1133">Transmembrane helix</keyword>
<dbReference type="RefSeq" id="WP_249314406.1">
    <property type="nucleotide sequence ID" value="NZ_JACRSR010000001.1"/>
</dbReference>
<reference evidence="2" key="1">
    <citation type="submission" date="2020-08" db="EMBL/GenBank/DDBJ databases">
        <title>Genome public.</title>
        <authorList>
            <person name="Liu C."/>
            <person name="Sun Q."/>
        </authorList>
    </citation>
    <scope>NUCLEOTIDE SEQUENCE</scope>
    <source>
        <strain evidence="2">NSJ-53</strain>
    </source>
</reference>
<keyword evidence="1" id="KW-0812">Transmembrane</keyword>
<keyword evidence="1" id="KW-0472">Membrane</keyword>
<comment type="caution">
    <text evidence="2">The sequence shown here is derived from an EMBL/GenBank/DDBJ whole genome shotgun (WGS) entry which is preliminary data.</text>
</comment>
<evidence type="ECO:0000313" key="2">
    <source>
        <dbReference type="EMBL" id="MBC8530457.1"/>
    </source>
</evidence>
<sequence>MWTKRSPFLSARVRLAGMKPKLRLYIPLALFALHDLILGFDGLMALIPGAAGRMGRGALDAADGFLMGMMAEPPQSFVHVDVEDGSRRIQVDLKTMGWGA</sequence>
<protein>
    <submittedName>
        <fullName evidence="2">Uncharacterized protein</fullName>
    </submittedName>
</protein>
<feature type="transmembrane region" description="Helical" evidence="1">
    <location>
        <begin position="24"/>
        <end position="47"/>
    </location>
</feature>
<evidence type="ECO:0000313" key="3">
    <source>
        <dbReference type="Proteomes" id="UP000623172"/>
    </source>
</evidence>
<dbReference type="AlphaFoldDB" id="A0A926D336"/>
<gene>
    <name evidence="2" type="ORF">H8696_01175</name>
</gene>
<proteinExistence type="predicted"/>